<dbReference type="EMBL" id="JALJOS010000004">
    <property type="protein sequence ID" value="KAK9840486.1"/>
    <property type="molecule type" value="Genomic_DNA"/>
</dbReference>
<evidence type="ECO:0000313" key="3">
    <source>
        <dbReference type="EMBL" id="KAK9840486.1"/>
    </source>
</evidence>
<proteinExistence type="predicted"/>
<evidence type="ECO:0000256" key="1">
    <source>
        <dbReference type="SAM" id="Phobius"/>
    </source>
</evidence>
<accession>A0AAW1S481</accession>
<dbReference type="InterPro" id="IPR019387">
    <property type="entry name" value="SAYSvFN_dom"/>
</dbReference>
<evidence type="ECO:0000259" key="2">
    <source>
        <dbReference type="Pfam" id="PF10260"/>
    </source>
</evidence>
<name>A0AAW1S481_9CHLO</name>
<feature type="transmembrane region" description="Helical" evidence="1">
    <location>
        <begin position="138"/>
        <end position="159"/>
    </location>
</feature>
<keyword evidence="1" id="KW-0472">Membrane</keyword>
<protein>
    <recommendedName>
        <fullName evidence="2">SAYSvFN domain-containing protein</fullName>
    </recommendedName>
</protein>
<dbReference type="InterPro" id="IPR039159">
    <property type="entry name" value="SAYSD1"/>
</dbReference>
<keyword evidence="1" id="KW-0812">Transmembrane</keyword>
<keyword evidence="1" id="KW-1133">Transmembrane helix</keyword>
<comment type="caution">
    <text evidence="3">The sequence shown here is derived from an EMBL/GenBank/DDBJ whole genome shotgun (WGS) entry which is preliminary data.</text>
</comment>
<dbReference type="AlphaFoldDB" id="A0AAW1S481"/>
<feature type="domain" description="SAYSvFN" evidence="2">
    <location>
        <begin position="127"/>
        <end position="191"/>
    </location>
</feature>
<gene>
    <name evidence="3" type="ORF">WJX74_010506</name>
</gene>
<evidence type="ECO:0000313" key="4">
    <source>
        <dbReference type="Proteomes" id="UP001438707"/>
    </source>
</evidence>
<organism evidence="3 4">
    <name type="scientific">Apatococcus lobatus</name>
    <dbReference type="NCBI Taxonomy" id="904363"/>
    <lineage>
        <taxon>Eukaryota</taxon>
        <taxon>Viridiplantae</taxon>
        <taxon>Chlorophyta</taxon>
        <taxon>core chlorophytes</taxon>
        <taxon>Trebouxiophyceae</taxon>
        <taxon>Chlorellales</taxon>
        <taxon>Chlorellaceae</taxon>
        <taxon>Apatococcus</taxon>
    </lineage>
</organism>
<dbReference type="PANTHER" id="PTHR13527">
    <property type="entry name" value="SAYSVFN DOMAIN-CONTAINING PROTEIN 1"/>
    <property type="match status" value="1"/>
</dbReference>
<dbReference type="PANTHER" id="PTHR13527:SF0">
    <property type="entry name" value="SAYSVFN DOMAIN-CONTAINING PROTEIN 1"/>
    <property type="match status" value="1"/>
</dbReference>
<dbReference type="Pfam" id="PF10260">
    <property type="entry name" value="SAYSvFN"/>
    <property type="match status" value="1"/>
</dbReference>
<reference evidence="3 4" key="1">
    <citation type="journal article" date="2024" name="Nat. Commun.">
        <title>Phylogenomics reveals the evolutionary origins of lichenization in chlorophyte algae.</title>
        <authorList>
            <person name="Puginier C."/>
            <person name="Libourel C."/>
            <person name="Otte J."/>
            <person name="Skaloud P."/>
            <person name="Haon M."/>
            <person name="Grisel S."/>
            <person name="Petersen M."/>
            <person name="Berrin J.G."/>
            <person name="Delaux P.M."/>
            <person name="Dal Grande F."/>
            <person name="Keller J."/>
        </authorList>
    </citation>
    <scope>NUCLEOTIDE SEQUENCE [LARGE SCALE GENOMIC DNA]</scope>
    <source>
        <strain evidence="3 4">SAG 2145</strain>
    </source>
</reference>
<keyword evidence="4" id="KW-1185">Reference proteome</keyword>
<dbReference type="Proteomes" id="UP001438707">
    <property type="component" value="Unassembled WGS sequence"/>
</dbReference>
<feature type="transmembrane region" description="Helical" evidence="1">
    <location>
        <begin position="112"/>
        <end position="132"/>
    </location>
</feature>
<sequence>MALTVKVQLVGGQKHTVSLDSVGPHAPELFKQAALALAIAEADLKLVAGGRVLQPEADLQLKEGELVLAFRNRKPQARTRHTPGAAPEQLLSPSQQHLADTLEHRLHVPKGVAELIASIRTSVYIGLVLWAIGAKLLASSGFGALYVLTTIVLLIFCNLGQRKPGEASAYSIFNNFQELPGQLNAGVIDGQIRRGQM</sequence>